<dbReference type="PROSITE" id="PS51864">
    <property type="entry name" value="ASTACIN"/>
    <property type="match status" value="1"/>
</dbReference>
<evidence type="ECO:0000256" key="5">
    <source>
        <dbReference type="ARBA" id="ARBA00022833"/>
    </source>
</evidence>
<keyword evidence="4 10" id="KW-0378">Hydrolase</keyword>
<evidence type="ECO:0000256" key="11">
    <source>
        <dbReference type="RuleBase" id="RU361183"/>
    </source>
</evidence>
<keyword evidence="15" id="KW-1185">Reference proteome</keyword>
<dbReference type="InterPro" id="IPR001506">
    <property type="entry name" value="Peptidase_M12A"/>
</dbReference>
<evidence type="ECO:0000259" key="14">
    <source>
        <dbReference type="PROSITE" id="PS51864"/>
    </source>
</evidence>
<dbReference type="InterPro" id="IPR034035">
    <property type="entry name" value="Astacin-like_dom"/>
</dbReference>
<evidence type="ECO:0000256" key="7">
    <source>
        <dbReference type="ARBA" id="ARBA00023145"/>
    </source>
</evidence>
<protein>
    <recommendedName>
        <fullName evidence="11">Metalloendopeptidase</fullName>
        <ecNumber evidence="11">3.4.24.-</ecNumber>
    </recommendedName>
</protein>
<proteinExistence type="predicted"/>
<evidence type="ECO:0000256" key="9">
    <source>
        <dbReference type="PROSITE-ProRule" id="PRU01005"/>
    </source>
</evidence>
<evidence type="ECO:0000256" key="1">
    <source>
        <dbReference type="ARBA" id="ARBA00002657"/>
    </source>
</evidence>
<evidence type="ECO:0000256" key="3">
    <source>
        <dbReference type="ARBA" id="ARBA00022723"/>
    </source>
</evidence>
<dbReference type="PANTHER" id="PTHR10127:SF802">
    <property type="entry name" value="ZINC METALLOPROTEINASE NAS-10"/>
    <property type="match status" value="1"/>
</dbReference>
<feature type="domain" description="Peptidase M12A" evidence="14">
    <location>
        <begin position="419"/>
        <end position="626"/>
    </location>
</feature>
<evidence type="ECO:0000256" key="4">
    <source>
        <dbReference type="ARBA" id="ARBA00022801"/>
    </source>
</evidence>
<dbReference type="Pfam" id="PF01400">
    <property type="entry name" value="Astacin"/>
    <property type="match status" value="1"/>
</dbReference>
<keyword evidence="6 10" id="KW-0482">Metalloprotease</keyword>
<dbReference type="GO" id="GO:0004222">
    <property type="term" value="F:metalloendopeptidase activity"/>
    <property type="evidence" value="ECO:0007669"/>
    <property type="project" value="UniProtKB-UniRule"/>
</dbReference>
<dbReference type="SUPFAM" id="SSF55486">
    <property type="entry name" value="Metalloproteases ('zincins'), catalytic domain"/>
    <property type="match status" value="1"/>
</dbReference>
<keyword evidence="7" id="KW-0865">Zymogen</keyword>
<dbReference type="PROSITE" id="PS51670">
    <property type="entry name" value="SHKT"/>
    <property type="match status" value="1"/>
</dbReference>
<accession>A0A914H282</accession>
<evidence type="ECO:0000256" key="8">
    <source>
        <dbReference type="ARBA" id="ARBA00023157"/>
    </source>
</evidence>
<keyword evidence="2 10" id="KW-0645">Protease</keyword>
<dbReference type="PRINTS" id="PR00480">
    <property type="entry name" value="ASTACIN"/>
</dbReference>
<evidence type="ECO:0000256" key="6">
    <source>
        <dbReference type="ARBA" id="ARBA00023049"/>
    </source>
</evidence>
<feature type="region of interest" description="Disordered" evidence="12">
    <location>
        <begin position="390"/>
        <end position="410"/>
    </location>
</feature>
<dbReference type="Proteomes" id="UP000887572">
    <property type="component" value="Unplaced"/>
</dbReference>
<feature type="compositionally biased region" description="Basic and acidic residues" evidence="12">
    <location>
        <begin position="98"/>
        <end position="119"/>
    </location>
</feature>
<dbReference type="GO" id="GO:0006508">
    <property type="term" value="P:proteolysis"/>
    <property type="evidence" value="ECO:0007669"/>
    <property type="project" value="UniProtKB-KW"/>
</dbReference>
<keyword evidence="3 10" id="KW-0479">Metal-binding</keyword>
<feature type="domain" description="ShKT" evidence="13">
    <location>
        <begin position="630"/>
        <end position="667"/>
    </location>
</feature>
<dbReference type="SMART" id="SM00235">
    <property type="entry name" value="ZnMc"/>
    <property type="match status" value="1"/>
</dbReference>
<evidence type="ECO:0000256" key="12">
    <source>
        <dbReference type="SAM" id="MobiDB-lite"/>
    </source>
</evidence>
<feature type="binding site" evidence="10">
    <location>
        <position position="530"/>
    </location>
    <ligand>
        <name>Zn(2+)</name>
        <dbReference type="ChEBI" id="CHEBI:29105"/>
        <note>catalytic</note>
    </ligand>
</feature>
<keyword evidence="8" id="KW-1015">Disulfide bond</keyword>
<comment type="cofactor">
    <cofactor evidence="10 11">
        <name>Zn(2+)</name>
        <dbReference type="ChEBI" id="CHEBI:29105"/>
    </cofactor>
    <text evidence="10 11">Binds 1 zinc ion per subunit.</text>
</comment>
<evidence type="ECO:0000313" key="15">
    <source>
        <dbReference type="Proteomes" id="UP000887572"/>
    </source>
</evidence>
<comment type="caution">
    <text evidence="9">Lacks conserved residue(s) required for the propagation of feature annotation.</text>
</comment>
<evidence type="ECO:0000259" key="13">
    <source>
        <dbReference type="PROSITE" id="PS51670"/>
    </source>
</evidence>
<dbReference type="InterPro" id="IPR003582">
    <property type="entry name" value="ShKT_dom"/>
</dbReference>
<dbReference type="Pfam" id="PF01549">
    <property type="entry name" value="ShK"/>
    <property type="match status" value="1"/>
</dbReference>
<reference evidence="16" key="1">
    <citation type="submission" date="2022-11" db="UniProtKB">
        <authorList>
            <consortium name="WormBaseParasite"/>
        </authorList>
    </citation>
    <scope>IDENTIFICATION</scope>
</reference>
<dbReference type="Gene3D" id="3.40.390.10">
    <property type="entry name" value="Collagenase (Catalytic Domain)"/>
    <property type="match status" value="1"/>
</dbReference>
<keyword evidence="5 10" id="KW-0862">Zinc</keyword>
<name>A0A914H282_GLORO</name>
<comment type="function">
    <text evidence="1">Metalloprotease.</text>
</comment>
<evidence type="ECO:0000256" key="10">
    <source>
        <dbReference type="PROSITE-ProRule" id="PRU01211"/>
    </source>
</evidence>
<dbReference type="PANTHER" id="PTHR10127">
    <property type="entry name" value="DISCOIDIN, CUB, EGF, LAMININ , AND ZINC METALLOPROTEASE DOMAIN CONTAINING"/>
    <property type="match status" value="1"/>
</dbReference>
<feature type="active site" evidence="10">
    <location>
        <position position="521"/>
    </location>
</feature>
<feature type="binding site" evidence="10">
    <location>
        <position position="520"/>
    </location>
    <ligand>
        <name>Zn(2+)</name>
        <dbReference type="ChEBI" id="CHEBI:29105"/>
        <note>catalytic</note>
    </ligand>
</feature>
<dbReference type="CDD" id="cd04280">
    <property type="entry name" value="ZnMc_astacin_like"/>
    <property type="match status" value="1"/>
</dbReference>
<dbReference type="InterPro" id="IPR006026">
    <property type="entry name" value="Peptidase_Metallo"/>
</dbReference>
<evidence type="ECO:0000256" key="2">
    <source>
        <dbReference type="ARBA" id="ARBA00022670"/>
    </source>
</evidence>
<dbReference type="InterPro" id="IPR024079">
    <property type="entry name" value="MetalloPept_cat_dom_sf"/>
</dbReference>
<dbReference type="WBParaSite" id="Gr19_v10_g13322.t1">
    <property type="protein sequence ID" value="Gr19_v10_g13322.t1"/>
    <property type="gene ID" value="Gr19_v10_g13322"/>
</dbReference>
<feature type="region of interest" description="Disordered" evidence="12">
    <location>
        <begin position="90"/>
        <end position="137"/>
    </location>
</feature>
<feature type="binding site" evidence="10">
    <location>
        <position position="524"/>
    </location>
    <ligand>
        <name>Zn(2+)</name>
        <dbReference type="ChEBI" id="CHEBI:29105"/>
        <note>catalytic</note>
    </ligand>
</feature>
<sequence length="667" mass="72648">MYRVLLYICCDFQNVHSRVDTNVQVFMVRLHVTTALVIFACSVLPPLLATGGGLLGLLGEDKGESAWEGGNRHGGGGGGGLLAELIAGGRGGGHGHGRREEDRSGGGDENGAEHGHTNEENGTGEDGNGKGKGHGNGGLLGGVVGELGKTVEGLGKGFGELIEGVAGRFYAPDPNADIPPHVLRRIMRFCSKHRHHDKCKNHPDWVIDQGVLPGLAGLTDELLEFPRKLNFAIPVPRKLRLEYLLKDVPDELVKTLPIGLAKNLDAISSQMLVSRCTDGLCKKQKPEYLNLRASLAELESVTLKSSVPDKPIESIDLGIEVRQHRCYEVKKALIKQAGLEGKIEPANDGLFQHDILLTEVQSNAILTQIEHADENVRAIPDGPPELIPIDVAPSTDPGAAADGPASLPERSMRTKRAGNSLFMEVSPTEKWSIEQPIQFVLDNSLAASDKSAVRAAVTEIQSKSCIRFVEAAISPPGPHLKYIKYPNPSFCGTSYVGRVSPLNPIYLSFLCGNTMGVAVHETLHALGLQHEQVRPDRDNFITIFWNNMDPQRYDMFAVSPANKFSSYGIRYDFSSVMHYDSKIAARQFGLKTMTAKVNPEENDAKMGQRNGLSPSDVEALNRMYCKSQNCIDNNVYCGTWATQNKCYKNGSPDVWMAKNCRKSCAFC</sequence>
<dbReference type="AlphaFoldDB" id="A0A914H282"/>
<dbReference type="EC" id="3.4.24.-" evidence="11"/>
<organism evidence="15 16">
    <name type="scientific">Globodera rostochiensis</name>
    <name type="common">Golden nematode worm</name>
    <name type="synonym">Heterodera rostochiensis</name>
    <dbReference type="NCBI Taxonomy" id="31243"/>
    <lineage>
        <taxon>Eukaryota</taxon>
        <taxon>Metazoa</taxon>
        <taxon>Ecdysozoa</taxon>
        <taxon>Nematoda</taxon>
        <taxon>Chromadorea</taxon>
        <taxon>Rhabditida</taxon>
        <taxon>Tylenchina</taxon>
        <taxon>Tylenchomorpha</taxon>
        <taxon>Tylenchoidea</taxon>
        <taxon>Heteroderidae</taxon>
        <taxon>Heteroderinae</taxon>
        <taxon>Globodera</taxon>
    </lineage>
</organism>
<dbReference type="GO" id="GO:0008270">
    <property type="term" value="F:zinc ion binding"/>
    <property type="evidence" value="ECO:0007669"/>
    <property type="project" value="UniProtKB-UniRule"/>
</dbReference>
<evidence type="ECO:0000313" key="16">
    <source>
        <dbReference type="WBParaSite" id="Gr19_v10_g13322.t1"/>
    </source>
</evidence>